<protein>
    <submittedName>
        <fullName evidence="1">Uncharacterized protein</fullName>
    </submittedName>
</protein>
<dbReference type="VEuPathDB" id="TrichDB:TVAGG3_0264460"/>
<accession>A2DBW3</accession>
<dbReference type="EMBL" id="DS113186">
    <property type="protein sequence ID" value="EAY22004.1"/>
    <property type="molecule type" value="Genomic_DNA"/>
</dbReference>
<evidence type="ECO:0000313" key="1">
    <source>
        <dbReference type="EMBL" id="EAY22004.1"/>
    </source>
</evidence>
<keyword evidence="2" id="KW-1185">Reference proteome</keyword>
<evidence type="ECO:0000313" key="2">
    <source>
        <dbReference type="Proteomes" id="UP000001542"/>
    </source>
</evidence>
<dbReference type="SMR" id="A2DBW3"/>
<proteinExistence type="predicted"/>
<dbReference type="KEGG" id="tva:5467559"/>
<reference evidence="1" key="2">
    <citation type="journal article" date="2007" name="Science">
        <title>Draft genome sequence of the sexually transmitted pathogen Trichomonas vaginalis.</title>
        <authorList>
            <person name="Carlton J.M."/>
            <person name="Hirt R.P."/>
            <person name="Silva J.C."/>
            <person name="Delcher A.L."/>
            <person name="Schatz M."/>
            <person name="Zhao Q."/>
            <person name="Wortman J.R."/>
            <person name="Bidwell S.L."/>
            <person name="Alsmark U.C.M."/>
            <person name="Besteiro S."/>
            <person name="Sicheritz-Ponten T."/>
            <person name="Noel C.J."/>
            <person name="Dacks J.B."/>
            <person name="Foster P.G."/>
            <person name="Simillion C."/>
            <person name="Van de Peer Y."/>
            <person name="Miranda-Saavedra D."/>
            <person name="Barton G.J."/>
            <person name="Westrop G.D."/>
            <person name="Mueller S."/>
            <person name="Dessi D."/>
            <person name="Fiori P.L."/>
            <person name="Ren Q."/>
            <person name="Paulsen I."/>
            <person name="Zhang H."/>
            <person name="Bastida-Corcuera F.D."/>
            <person name="Simoes-Barbosa A."/>
            <person name="Brown M.T."/>
            <person name="Hayes R.D."/>
            <person name="Mukherjee M."/>
            <person name="Okumura C.Y."/>
            <person name="Schneider R."/>
            <person name="Smith A.J."/>
            <person name="Vanacova S."/>
            <person name="Villalvazo M."/>
            <person name="Haas B.J."/>
            <person name="Pertea M."/>
            <person name="Feldblyum T.V."/>
            <person name="Utterback T.R."/>
            <person name="Shu C.L."/>
            <person name="Osoegawa K."/>
            <person name="de Jong P.J."/>
            <person name="Hrdy I."/>
            <person name="Horvathova L."/>
            <person name="Zubacova Z."/>
            <person name="Dolezal P."/>
            <person name="Malik S.B."/>
            <person name="Logsdon J.M. Jr."/>
            <person name="Henze K."/>
            <person name="Gupta A."/>
            <person name="Wang C.C."/>
            <person name="Dunne R.L."/>
            <person name="Upcroft J.A."/>
            <person name="Upcroft P."/>
            <person name="White O."/>
            <person name="Salzberg S.L."/>
            <person name="Tang P."/>
            <person name="Chiu C.-H."/>
            <person name="Lee Y.-S."/>
            <person name="Embley T.M."/>
            <person name="Coombs G.H."/>
            <person name="Mottram J.C."/>
            <person name="Tachezy J."/>
            <person name="Fraser-Liggett C.M."/>
            <person name="Johnson P.J."/>
        </authorList>
    </citation>
    <scope>NUCLEOTIDE SEQUENCE [LARGE SCALE GENOMIC DNA]</scope>
    <source>
        <strain evidence="1">G3</strain>
    </source>
</reference>
<dbReference type="AlphaFoldDB" id="A2DBW3"/>
<dbReference type="VEuPathDB" id="TrichDB:TVAG_456390"/>
<sequence length="121" mass="13785">MKKLADELLPLYVEKPYDDVLKMIKELSPLFKEVSDIHDKITLNKAINKAQSAISEKSAQKSSDKIADYNKQLQDLHSTITEKLTLIDTEMANAKRKSFLALTFYFEQFITASEKIGLTSQ</sequence>
<dbReference type="InParanoid" id="A2DBW3"/>
<reference evidence="1" key="1">
    <citation type="submission" date="2006-10" db="EMBL/GenBank/DDBJ databases">
        <authorList>
            <person name="Amadeo P."/>
            <person name="Zhao Q."/>
            <person name="Wortman J."/>
            <person name="Fraser-Liggett C."/>
            <person name="Carlton J."/>
        </authorList>
    </citation>
    <scope>NUCLEOTIDE SEQUENCE</scope>
    <source>
        <strain evidence="1">G3</strain>
    </source>
</reference>
<dbReference type="Proteomes" id="UP000001542">
    <property type="component" value="Unassembled WGS sequence"/>
</dbReference>
<organism evidence="1 2">
    <name type="scientific">Trichomonas vaginalis (strain ATCC PRA-98 / G3)</name>
    <dbReference type="NCBI Taxonomy" id="412133"/>
    <lineage>
        <taxon>Eukaryota</taxon>
        <taxon>Metamonada</taxon>
        <taxon>Parabasalia</taxon>
        <taxon>Trichomonadida</taxon>
        <taxon>Trichomonadidae</taxon>
        <taxon>Trichomonas</taxon>
    </lineage>
</organism>
<name>A2DBW3_TRIV3</name>
<gene>
    <name evidence="1" type="ORF">TVAG_456390</name>
</gene>